<dbReference type="InterPro" id="IPR041633">
    <property type="entry name" value="Polbeta"/>
</dbReference>
<dbReference type="CDD" id="cd05403">
    <property type="entry name" value="NT_KNTase_like"/>
    <property type="match status" value="1"/>
</dbReference>
<proteinExistence type="predicted"/>
<reference evidence="2 3" key="1">
    <citation type="submission" date="2013-12" db="EMBL/GenBank/DDBJ databases">
        <title>Draft genome sequence of Caloranaerobacter sp. H53214.</title>
        <authorList>
            <person name="Jiang L.J."/>
            <person name="Shao Z.Z."/>
            <person name="Long M.N."/>
        </authorList>
    </citation>
    <scope>NUCLEOTIDE SEQUENCE [LARGE SCALE GENOMIC DNA]</scope>
    <source>
        <strain evidence="2 3">H53214</strain>
    </source>
</reference>
<evidence type="ECO:0000313" key="2">
    <source>
        <dbReference type="EMBL" id="KGG79483.1"/>
    </source>
</evidence>
<dbReference type="AlphaFoldDB" id="A0A096BFH8"/>
<comment type="caution">
    <text evidence="2">The sequence shown here is derived from an EMBL/GenBank/DDBJ whole genome shotgun (WGS) entry which is preliminary data.</text>
</comment>
<dbReference type="EMBL" id="AZTB01000098">
    <property type="protein sequence ID" value="KGG79483.1"/>
    <property type="molecule type" value="Genomic_DNA"/>
</dbReference>
<evidence type="ECO:0000259" key="1">
    <source>
        <dbReference type="Pfam" id="PF18765"/>
    </source>
</evidence>
<dbReference type="RefSeq" id="WP_035165050.1">
    <property type="nucleotide sequence ID" value="NZ_AZTB01000098.1"/>
</dbReference>
<dbReference type="InterPro" id="IPR043519">
    <property type="entry name" value="NT_sf"/>
</dbReference>
<feature type="domain" description="Polymerase beta nucleotidyltransferase" evidence="1">
    <location>
        <begin position="5"/>
        <end position="96"/>
    </location>
</feature>
<dbReference type="Gene3D" id="3.30.460.10">
    <property type="entry name" value="Beta Polymerase, domain 2"/>
    <property type="match status" value="1"/>
</dbReference>
<dbReference type="STRING" id="1156417.Y919_11760"/>
<name>A0A096BFH8_9FIRM</name>
<dbReference type="PANTHER" id="PTHR43852:SF2">
    <property type="entry name" value="PROTEIN ADENYLYLTRANSFERASE MNTA"/>
    <property type="match status" value="1"/>
</dbReference>
<evidence type="ECO:0000313" key="3">
    <source>
        <dbReference type="Proteomes" id="UP000029622"/>
    </source>
</evidence>
<protein>
    <submittedName>
        <fullName evidence="2">DNA polymerase beta</fullName>
    </submittedName>
</protein>
<dbReference type="PANTHER" id="PTHR43852">
    <property type="entry name" value="NUCLEOTIDYLTRANSFERASE"/>
    <property type="match status" value="1"/>
</dbReference>
<accession>A0A096BFH8</accession>
<dbReference type="Pfam" id="PF18765">
    <property type="entry name" value="Polbeta"/>
    <property type="match status" value="1"/>
</dbReference>
<dbReference type="Proteomes" id="UP000029622">
    <property type="component" value="Unassembled WGS sequence"/>
</dbReference>
<dbReference type="InterPro" id="IPR052930">
    <property type="entry name" value="TA_antitoxin_MntA"/>
</dbReference>
<organism evidence="2 3">
    <name type="scientific">Caloranaerobacter azorensis H53214</name>
    <dbReference type="NCBI Taxonomy" id="1156417"/>
    <lineage>
        <taxon>Bacteria</taxon>
        <taxon>Bacillati</taxon>
        <taxon>Bacillota</taxon>
        <taxon>Tissierellia</taxon>
        <taxon>Tissierellales</taxon>
        <taxon>Thermohalobacteraceae</taxon>
        <taxon>Caloranaerobacter</taxon>
    </lineage>
</organism>
<sequence>MNILEEIKKVLFSKGNIVFAYVFGSCARNTMTENSDIDIAIYLKDKEISIDDYLSLKVELEDKIKKEIDLVILNEAQPLVKHEVFIEGIRLFSRDETLESNFKVHTVFEYEDTKKLREKFYNSMIENLRKEVKDNGQKGCNKRKT</sequence>
<gene>
    <name evidence="2" type="ORF">Y919_11760</name>
</gene>
<dbReference type="NCBIfam" id="NF047752">
    <property type="entry name" value="MntA_antitoxin"/>
    <property type="match status" value="1"/>
</dbReference>
<dbReference type="SUPFAM" id="SSF81301">
    <property type="entry name" value="Nucleotidyltransferase"/>
    <property type="match status" value="1"/>
</dbReference>